<protein>
    <recommendedName>
        <fullName evidence="2">cysteine-S-conjugate beta-lyase</fullName>
        <ecNumber evidence="2">4.4.1.13</ecNumber>
    </recommendedName>
</protein>
<dbReference type="GO" id="GO:0030170">
    <property type="term" value="F:pyridoxal phosphate binding"/>
    <property type="evidence" value="ECO:0007669"/>
    <property type="project" value="InterPro"/>
</dbReference>
<accession>A0A200HQI0</accession>
<dbReference type="EC" id="4.4.1.13" evidence="2"/>
<evidence type="ECO:0000256" key="2">
    <source>
        <dbReference type="ARBA" id="ARBA00012224"/>
    </source>
</evidence>
<dbReference type="Pfam" id="PF00155">
    <property type="entry name" value="Aminotran_1_2"/>
    <property type="match status" value="1"/>
</dbReference>
<keyword evidence="4" id="KW-0456">Lyase</keyword>
<dbReference type="NCBIfam" id="TIGR04350">
    <property type="entry name" value="C_S_lyase_PatB"/>
    <property type="match status" value="1"/>
</dbReference>
<dbReference type="InterPro" id="IPR015421">
    <property type="entry name" value="PyrdxlP-dep_Trfase_major"/>
</dbReference>
<comment type="caution">
    <text evidence="7">The sequence shown here is derived from an EMBL/GenBank/DDBJ whole genome shotgun (WGS) entry which is preliminary data.</text>
</comment>
<name>A0A200HQI0_9ENTE</name>
<dbReference type="PANTHER" id="PTHR43525:SF1">
    <property type="entry name" value="PROTEIN MALY"/>
    <property type="match status" value="1"/>
</dbReference>
<evidence type="ECO:0000259" key="6">
    <source>
        <dbReference type="Pfam" id="PF00155"/>
    </source>
</evidence>
<evidence type="ECO:0000256" key="3">
    <source>
        <dbReference type="ARBA" id="ARBA00022898"/>
    </source>
</evidence>
<evidence type="ECO:0000256" key="4">
    <source>
        <dbReference type="ARBA" id="ARBA00023239"/>
    </source>
</evidence>
<evidence type="ECO:0000313" key="8">
    <source>
        <dbReference type="Proteomes" id="UP000196503"/>
    </source>
</evidence>
<dbReference type="Gene3D" id="3.40.640.10">
    <property type="entry name" value="Type I PLP-dependent aspartate aminotransferase-like (Major domain)"/>
    <property type="match status" value="1"/>
</dbReference>
<dbReference type="CDD" id="cd00609">
    <property type="entry name" value="AAT_like"/>
    <property type="match status" value="1"/>
</dbReference>
<dbReference type="InterPro" id="IPR015422">
    <property type="entry name" value="PyrdxlP-dep_Trfase_small"/>
</dbReference>
<dbReference type="InterPro" id="IPR015424">
    <property type="entry name" value="PyrdxlP-dep_Trfase"/>
</dbReference>
<dbReference type="AlphaFoldDB" id="A0A200HQI0"/>
<evidence type="ECO:0000256" key="1">
    <source>
        <dbReference type="ARBA" id="ARBA00001933"/>
    </source>
</evidence>
<organism evidence="7 8">
    <name type="scientific">Enterococcus cecorum</name>
    <dbReference type="NCBI Taxonomy" id="44008"/>
    <lineage>
        <taxon>Bacteria</taxon>
        <taxon>Bacillati</taxon>
        <taxon>Bacillota</taxon>
        <taxon>Bacilli</taxon>
        <taxon>Lactobacillales</taxon>
        <taxon>Enterococcaceae</taxon>
        <taxon>Enterococcus</taxon>
    </lineage>
</organism>
<evidence type="ECO:0000256" key="5">
    <source>
        <dbReference type="ARBA" id="ARBA00037974"/>
    </source>
</evidence>
<dbReference type="InterPro" id="IPR027619">
    <property type="entry name" value="C-S_lyase_PatB-like"/>
</dbReference>
<reference evidence="7 8" key="1">
    <citation type="submission" date="2017-05" db="EMBL/GenBank/DDBJ databases">
        <title>The Genome Sequence of Enterococcus faecium 2D5_DIV0622.</title>
        <authorList>
            <consortium name="The Broad Institute Genomics Platform"/>
            <consortium name="The Broad Institute Genomic Center for Infectious Diseases"/>
            <person name="Earl A."/>
            <person name="Manson A."/>
            <person name="Schwartman J."/>
            <person name="Gilmore M."/>
            <person name="Abouelleil A."/>
            <person name="Cao P."/>
            <person name="Chapman S."/>
            <person name="Cusick C."/>
            <person name="Shea T."/>
            <person name="Young S."/>
            <person name="Neafsey D."/>
            <person name="Nusbaum C."/>
            <person name="Birren B."/>
        </authorList>
    </citation>
    <scope>NUCLEOTIDE SEQUENCE [LARGE SCALE GENOMIC DNA]</scope>
    <source>
        <strain evidence="7 8">2D5_DIV0622</strain>
    </source>
</reference>
<comment type="cofactor">
    <cofactor evidence="1">
        <name>pyridoxal 5'-phosphate</name>
        <dbReference type="ChEBI" id="CHEBI:597326"/>
    </cofactor>
</comment>
<keyword evidence="3" id="KW-0663">Pyridoxal phosphate</keyword>
<gene>
    <name evidence="7" type="ORF">A5869_002070</name>
</gene>
<dbReference type="Gene3D" id="3.90.1150.10">
    <property type="entry name" value="Aspartate Aminotransferase, domain 1"/>
    <property type="match status" value="1"/>
</dbReference>
<dbReference type="InterPro" id="IPR051798">
    <property type="entry name" value="Class-II_PLP-Dep_Aminotrans"/>
</dbReference>
<dbReference type="GO" id="GO:0047804">
    <property type="term" value="F:cysteine-S-conjugate beta-lyase activity"/>
    <property type="evidence" value="ECO:0007669"/>
    <property type="project" value="UniProtKB-EC"/>
</dbReference>
<proteinExistence type="inferred from homology"/>
<evidence type="ECO:0000313" key="7">
    <source>
        <dbReference type="EMBL" id="OUZ14964.1"/>
    </source>
</evidence>
<dbReference type="SUPFAM" id="SSF53383">
    <property type="entry name" value="PLP-dependent transferases"/>
    <property type="match status" value="1"/>
</dbReference>
<dbReference type="PANTHER" id="PTHR43525">
    <property type="entry name" value="PROTEIN MALY"/>
    <property type="match status" value="1"/>
</dbReference>
<dbReference type="Proteomes" id="UP000196503">
    <property type="component" value="Unassembled WGS sequence"/>
</dbReference>
<comment type="similarity">
    <text evidence="5">Belongs to the class-II pyridoxal-phosphate-dependent aminotransferase family. MalY/PatB cystathionine beta-lyase subfamily.</text>
</comment>
<feature type="domain" description="Aminotransferase class I/classII large" evidence="6">
    <location>
        <begin position="36"/>
        <end position="387"/>
    </location>
</feature>
<dbReference type="EMBL" id="NIBL01000003">
    <property type="protein sequence ID" value="OUZ14964.1"/>
    <property type="molecule type" value="Genomic_DNA"/>
</dbReference>
<dbReference type="InterPro" id="IPR004839">
    <property type="entry name" value="Aminotransferase_I/II_large"/>
</dbReference>
<sequence>MDQQTFIHEYARERKNTNSLKWDALEERFGDADLLPLWVADMEFATPKAVTDALTKRIAHGIFGYSGVDKEYFNTYLGWQARHENTPFKEEWLQFSTGVVQAIYDLVDCFTEKGEAVMIQRPVYYPFSNAIKDKQRKLINSPLKNIDGHYEMDLADFEAKVAAEKVKLFILCSPHNPVGRVWREEELAAVLTICQKHGVLVIADEIHSDFMMPGQTFTSAISVNEGAFLDHLIVLNAPSKTFNLASLLNSHIWIPNEVLRKQYRAYAKVNRQTESSLIGQVAAQAAYANGDEWLAALIDVIYHNYQYIKTNLEAAVPSVKVGELQGTYLLWIDLSQALNGRTTKEVVQDQAKLAVDFGDWFAHDTKDFIRFNLATTPANIKQAVDQLIAALKQ</sequence>
<dbReference type="RefSeq" id="WP_087663647.1">
    <property type="nucleotide sequence ID" value="NZ_NIBL01000003.1"/>
</dbReference>